<dbReference type="PANTHER" id="PTHR23416">
    <property type="entry name" value="SIALIC ACID SYNTHASE-RELATED"/>
    <property type="match status" value="1"/>
</dbReference>
<comment type="caution">
    <text evidence="5">The sequence shown here is derived from an EMBL/GenBank/DDBJ whole genome shotgun (WGS) entry which is preliminary data.</text>
</comment>
<keyword evidence="2" id="KW-0808">Transferase</keyword>
<dbReference type="InterPro" id="IPR018357">
    <property type="entry name" value="Hexapep_transf_CS"/>
</dbReference>
<organism evidence="5 6">
    <name type="scientific">Segatella copri</name>
    <dbReference type="NCBI Taxonomy" id="165179"/>
    <lineage>
        <taxon>Bacteria</taxon>
        <taxon>Pseudomonadati</taxon>
        <taxon>Bacteroidota</taxon>
        <taxon>Bacteroidia</taxon>
        <taxon>Bacteroidales</taxon>
        <taxon>Prevotellaceae</taxon>
        <taxon>Segatella</taxon>
    </lineage>
</organism>
<evidence type="ECO:0000256" key="1">
    <source>
        <dbReference type="ARBA" id="ARBA00007274"/>
    </source>
</evidence>
<accession>A0AAW5UL56</accession>
<dbReference type="SUPFAM" id="SSF51161">
    <property type="entry name" value="Trimeric LpxA-like enzymes"/>
    <property type="match status" value="1"/>
</dbReference>
<dbReference type="EMBL" id="JAPDVH010000001">
    <property type="protein sequence ID" value="MCW4154178.1"/>
    <property type="molecule type" value="Genomic_DNA"/>
</dbReference>
<protein>
    <submittedName>
        <fullName evidence="5">Acyltransferase</fullName>
    </submittedName>
</protein>
<dbReference type="PROSITE" id="PS00101">
    <property type="entry name" value="HEXAPEP_TRANSFERASES"/>
    <property type="match status" value="1"/>
</dbReference>
<evidence type="ECO:0000313" key="6">
    <source>
        <dbReference type="Proteomes" id="UP001209168"/>
    </source>
</evidence>
<dbReference type="CDD" id="cd04647">
    <property type="entry name" value="LbH_MAT_like"/>
    <property type="match status" value="1"/>
</dbReference>
<evidence type="ECO:0000256" key="4">
    <source>
        <dbReference type="ARBA" id="ARBA00023315"/>
    </source>
</evidence>
<evidence type="ECO:0000256" key="2">
    <source>
        <dbReference type="ARBA" id="ARBA00022679"/>
    </source>
</evidence>
<dbReference type="Pfam" id="PF14602">
    <property type="entry name" value="Hexapep_2"/>
    <property type="match status" value="1"/>
</dbReference>
<comment type="similarity">
    <text evidence="1">Belongs to the transferase hexapeptide repeat family.</text>
</comment>
<keyword evidence="3" id="KW-0677">Repeat</keyword>
<reference evidence="5" key="1">
    <citation type="submission" date="2022-11" db="EMBL/GenBank/DDBJ databases">
        <title>Genomic repertoires linked with pathogenic potency of arthritogenic Prevotella copri isolated from the gut of rheumatoid arthritis patients.</title>
        <authorList>
            <person name="Nii T."/>
            <person name="Maeda Y."/>
            <person name="Motooka D."/>
            <person name="Naito M."/>
            <person name="Matsumoto Y."/>
            <person name="Ogawa T."/>
            <person name="Oguro-Igashira E."/>
            <person name="Kishikawa T."/>
            <person name="Yamashita M."/>
            <person name="Koizumi S."/>
            <person name="Kurakawa T."/>
            <person name="Okumura R."/>
            <person name="Kayama H."/>
            <person name="Murakami M."/>
            <person name="Sakaguchi T."/>
            <person name="Das B."/>
            <person name="Nakamura S."/>
            <person name="Okada Y."/>
            <person name="Kumanogoh A."/>
            <person name="Takeda K."/>
        </authorList>
    </citation>
    <scope>NUCLEOTIDE SEQUENCE</scope>
    <source>
        <strain evidence="5">H012_8</strain>
    </source>
</reference>
<dbReference type="RefSeq" id="WP_264898623.1">
    <property type="nucleotide sequence ID" value="NZ_CP156891.1"/>
</dbReference>
<name>A0AAW5UL56_9BACT</name>
<evidence type="ECO:0000313" key="5">
    <source>
        <dbReference type="EMBL" id="MCW4154178.1"/>
    </source>
</evidence>
<sequence length="109" mass="12095">MKCGKSFVGQQVIFDSEHPENIEIGDYCAITMRCILLTHYVVPRGKYHDYEYGKIKIGNNVFLGANTIITKSVTIGDNVIVGAGSIVTKDIPSNEIWAGVPARFIKKYN</sequence>
<dbReference type="Gene3D" id="2.160.10.10">
    <property type="entry name" value="Hexapeptide repeat proteins"/>
    <property type="match status" value="1"/>
</dbReference>
<evidence type="ECO:0000256" key="3">
    <source>
        <dbReference type="ARBA" id="ARBA00022737"/>
    </source>
</evidence>
<dbReference type="InterPro" id="IPR001451">
    <property type="entry name" value="Hexapep"/>
</dbReference>
<dbReference type="PANTHER" id="PTHR23416:SF23">
    <property type="entry name" value="ACETYLTRANSFERASE C18B11.09C-RELATED"/>
    <property type="match status" value="1"/>
</dbReference>
<dbReference type="InterPro" id="IPR051159">
    <property type="entry name" value="Hexapeptide_acetyltransf"/>
</dbReference>
<dbReference type="InterPro" id="IPR011004">
    <property type="entry name" value="Trimer_LpxA-like_sf"/>
</dbReference>
<proteinExistence type="inferred from homology"/>
<dbReference type="GO" id="GO:0008374">
    <property type="term" value="F:O-acyltransferase activity"/>
    <property type="evidence" value="ECO:0007669"/>
    <property type="project" value="TreeGrafter"/>
</dbReference>
<dbReference type="Proteomes" id="UP001209168">
    <property type="component" value="Unassembled WGS sequence"/>
</dbReference>
<keyword evidence="4 5" id="KW-0012">Acyltransferase</keyword>
<gene>
    <name evidence="5" type="ORF">ONT23_01205</name>
</gene>
<dbReference type="AlphaFoldDB" id="A0AAW5UL56"/>